<proteinExistence type="predicted"/>
<gene>
    <name evidence="1" type="ORF">PLEPLA_LOCUS8503</name>
</gene>
<sequence length="120" mass="12911">MALGCRRTVSSQCWTECGRALPKGTVLTSGRLGRVHLRGPLASAKPQGRDVLLRSHDHSSEGYSQVGQRVVGTVSLSSETPPEALEALARLNIIIRGRVRLSGSKNETVSRPPPQTSSWP</sequence>
<name>A0A9N7TZR2_PLEPL</name>
<accession>A0A9N7TZR2</accession>
<reference evidence="1" key="1">
    <citation type="submission" date="2020-03" db="EMBL/GenBank/DDBJ databases">
        <authorList>
            <person name="Weist P."/>
        </authorList>
    </citation>
    <scope>NUCLEOTIDE SEQUENCE</scope>
</reference>
<protein>
    <submittedName>
        <fullName evidence="1">Uncharacterized protein</fullName>
    </submittedName>
</protein>
<comment type="caution">
    <text evidence="1">The sequence shown here is derived from an EMBL/GenBank/DDBJ whole genome shotgun (WGS) entry which is preliminary data.</text>
</comment>
<organism evidence="1 2">
    <name type="scientific">Pleuronectes platessa</name>
    <name type="common">European plaice</name>
    <dbReference type="NCBI Taxonomy" id="8262"/>
    <lineage>
        <taxon>Eukaryota</taxon>
        <taxon>Metazoa</taxon>
        <taxon>Chordata</taxon>
        <taxon>Craniata</taxon>
        <taxon>Vertebrata</taxon>
        <taxon>Euteleostomi</taxon>
        <taxon>Actinopterygii</taxon>
        <taxon>Neopterygii</taxon>
        <taxon>Teleostei</taxon>
        <taxon>Neoteleostei</taxon>
        <taxon>Acanthomorphata</taxon>
        <taxon>Carangaria</taxon>
        <taxon>Pleuronectiformes</taxon>
        <taxon>Pleuronectoidei</taxon>
        <taxon>Pleuronectidae</taxon>
        <taxon>Pleuronectes</taxon>
    </lineage>
</organism>
<evidence type="ECO:0000313" key="1">
    <source>
        <dbReference type="EMBL" id="CAB1420628.1"/>
    </source>
</evidence>
<dbReference type="AlphaFoldDB" id="A0A9N7TZR2"/>
<dbReference type="EMBL" id="CADEAL010000469">
    <property type="protein sequence ID" value="CAB1420628.1"/>
    <property type="molecule type" value="Genomic_DNA"/>
</dbReference>
<dbReference type="Proteomes" id="UP001153269">
    <property type="component" value="Unassembled WGS sequence"/>
</dbReference>
<evidence type="ECO:0000313" key="2">
    <source>
        <dbReference type="Proteomes" id="UP001153269"/>
    </source>
</evidence>
<keyword evidence="2" id="KW-1185">Reference proteome</keyword>